<feature type="region of interest" description="Disordered" evidence="1">
    <location>
        <begin position="131"/>
        <end position="156"/>
    </location>
</feature>
<feature type="compositionally biased region" description="Acidic residues" evidence="1">
    <location>
        <begin position="182"/>
        <end position="209"/>
    </location>
</feature>
<keyword evidence="3" id="KW-0732">Signal</keyword>
<comment type="caution">
    <text evidence="4">The sequence shown here is derived from an EMBL/GenBank/DDBJ whole genome shotgun (WGS) entry which is preliminary data.</text>
</comment>
<feature type="transmembrane region" description="Helical" evidence="2">
    <location>
        <begin position="60"/>
        <end position="83"/>
    </location>
</feature>
<dbReference type="EMBL" id="JAKJXP020000170">
    <property type="protein sequence ID" value="KAK7740440.1"/>
    <property type="molecule type" value="Genomic_DNA"/>
</dbReference>
<dbReference type="NCBIfam" id="NF037970">
    <property type="entry name" value="vanZ_1"/>
    <property type="match status" value="1"/>
</dbReference>
<evidence type="ECO:0008006" key="6">
    <source>
        <dbReference type="Google" id="ProtNLM"/>
    </source>
</evidence>
<keyword evidence="2" id="KW-1133">Transmembrane helix</keyword>
<reference evidence="4 5" key="1">
    <citation type="submission" date="2024-02" db="EMBL/GenBank/DDBJ databases">
        <title>De novo assembly and annotation of 12 fungi associated with fruit tree decline syndrome in Ontario, Canada.</title>
        <authorList>
            <person name="Sulman M."/>
            <person name="Ellouze W."/>
            <person name="Ilyukhin E."/>
        </authorList>
    </citation>
    <scope>NUCLEOTIDE SEQUENCE [LARGE SCALE GENOMIC DNA]</scope>
    <source>
        <strain evidence="4 5">M11/M66-122</strain>
    </source>
</reference>
<dbReference type="AlphaFoldDB" id="A0AAN9YGC9"/>
<proteinExistence type="predicted"/>
<feature type="signal peptide" evidence="3">
    <location>
        <begin position="1"/>
        <end position="21"/>
    </location>
</feature>
<name>A0AAN9YGC9_9PEZI</name>
<feature type="compositionally biased region" description="Polar residues" evidence="1">
    <location>
        <begin position="219"/>
        <end position="232"/>
    </location>
</feature>
<protein>
    <recommendedName>
        <fullName evidence="6">VanZ-like domain-containing protein</fullName>
    </recommendedName>
</protein>
<sequence>MRIRLPFAGTFLLLCLLAGYAGLSSVQLGAYVNDKVLHLATFFLLTAVFYWIVDTGRRRALHLTSAICTLAGGVGSEFLQAWVPDNGREFDPADVAANLLGSGAALGLCAWYHRRMLERRRLAARAARYNPVPGEDDEDLELGEGPGPGLGLADGHEEGVTTAAATAGVGAGAGARATTLESEVDQWDENALDSWDEEDDEDDDEDDNDGNSHGVGAPVSNTMGESNRNGVGTTDKKRVD</sequence>
<keyword evidence="2" id="KW-0812">Transmembrane</keyword>
<dbReference type="Proteomes" id="UP001320420">
    <property type="component" value="Unassembled WGS sequence"/>
</dbReference>
<feature type="transmembrane region" description="Helical" evidence="2">
    <location>
        <begin position="95"/>
        <end position="112"/>
    </location>
</feature>
<keyword evidence="5" id="KW-1185">Reference proteome</keyword>
<dbReference type="PANTHER" id="PTHR28008">
    <property type="entry name" value="DOMAIN PROTEIN, PUTATIVE (AFU_ORTHOLOGUE AFUA_3G10980)-RELATED"/>
    <property type="match status" value="1"/>
</dbReference>
<dbReference type="PANTHER" id="PTHR28008:SF1">
    <property type="entry name" value="DOMAIN PROTEIN, PUTATIVE (AFU_ORTHOLOGUE AFUA_3G10980)-RELATED"/>
    <property type="match status" value="1"/>
</dbReference>
<feature type="chain" id="PRO_5042956769" description="VanZ-like domain-containing protein" evidence="3">
    <location>
        <begin position="22"/>
        <end position="240"/>
    </location>
</feature>
<gene>
    <name evidence="4" type="ORF">SLS62_011122</name>
</gene>
<keyword evidence="2" id="KW-0472">Membrane</keyword>
<organism evidence="4 5">
    <name type="scientific">Diatrype stigma</name>
    <dbReference type="NCBI Taxonomy" id="117547"/>
    <lineage>
        <taxon>Eukaryota</taxon>
        <taxon>Fungi</taxon>
        <taxon>Dikarya</taxon>
        <taxon>Ascomycota</taxon>
        <taxon>Pezizomycotina</taxon>
        <taxon>Sordariomycetes</taxon>
        <taxon>Xylariomycetidae</taxon>
        <taxon>Xylariales</taxon>
        <taxon>Diatrypaceae</taxon>
        <taxon>Diatrype</taxon>
    </lineage>
</organism>
<evidence type="ECO:0000256" key="2">
    <source>
        <dbReference type="SAM" id="Phobius"/>
    </source>
</evidence>
<feature type="region of interest" description="Disordered" evidence="1">
    <location>
        <begin position="173"/>
        <end position="240"/>
    </location>
</feature>
<evidence type="ECO:0000313" key="4">
    <source>
        <dbReference type="EMBL" id="KAK7740440.1"/>
    </source>
</evidence>
<evidence type="ECO:0000256" key="3">
    <source>
        <dbReference type="SAM" id="SignalP"/>
    </source>
</evidence>
<evidence type="ECO:0000313" key="5">
    <source>
        <dbReference type="Proteomes" id="UP001320420"/>
    </source>
</evidence>
<feature type="transmembrane region" description="Helical" evidence="2">
    <location>
        <begin position="36"/>
        <end position="53"/>
    </location>
</feature>
<evidence type="ECO:0000256" key="1">
    <source>
        <dbReference type="SAM" id="MobiDB-lite"/>
    </source>
</evidence>
<accession>A0AAN9YGC9</accession>